<dbReference type="OrthoDB" id="9776488at2"/>
<proteinExistence type="inferred from homology"/>
<evidence type="ECO:0000256" key="4">
    <source>
        <dbReference type="ARBA" id="ARBA00023277"/>
    </source>
</evidence>
<evidence type="ECO:0000256" key="6">
    <source>
        <dbReference type="PIRSR" id="PIRSR038994-1"/>
    </source>
</evidence>
<dbReference type="GO" id="GO:0046872">
    <property type="term" value="F:metal ion binding"/>
    <property type="evidence" value="ECO:0007669"/>
    <property type="project" value="UniProtKB-KW"/>
</dbReference>
<dbReference type="PANTHER" id="PTHR11113:SF14">
    <property type="entry name" value="N-ACETYLGLUCOSAMINE-6-PHOSPHATE DEACETYLASE"/>
    <property type="match status" value="1"/>
</dbReference>
<dbReference type="PANTHER" id="PTHR11113">
    <property type="entry name" value="N-ACETYLGLUCOSAMINE-6-PHOSPHATE DEACETYLASE"/>
    <property type="match status" value="1"/>
</dbReference>
<feature type="active site" description="Proton donor/acceptor" evidence="6">
    <location>
        <position position="271"/>
    </location>
</feature>
<evidence type="ECO:0000256" key="2">
    <source>
        <dbReference type="ARBA" id="ARBA00022723"/>
    </source>
</evidence>
<evidence type="ECO:0000256" key="3">
    <source>
        <dbReference type="ARBA" id="ARBA00022801"/>
    </source>
</evidence>
<comment type="caution">
    <text evidence="9">The sequence shown here is derived from an EMBL/GenBank/DDBJ whole genome shotgun (WGS) entry which is preliminary data.</text>
</comment>
<evidence type="ECO:0000256" key="1">
    <source>
        <dbReference type="ARBA" id="ARBA00010716"/>
    </source>
</evidence>
<dbReference type="PIRSF" id="PIRSF038994">
    <property type="entry name" value="NagA"/>
    <property type="match status" value="1"/>
</dbReference>
<dbReference type="RefSeq" id="WP_027586044.1">
    <property type="nucleotide sequence ID" value="NZ_BLAX01000001.1"/>
</dbReference>
<dbReference type="InterPro" id="IPR003764">
    <property type="entry name" value="GlcNAc_6-P_deAcase"/>
</dbReference>
<dbReference type="InterPro" id="IPR032466">
    <property type="entry name" value="Metal_Hydrolase"/>
</dbReference>
<dbReference type="AlphaFoldDB" id="A0A5M4B5L0"/>
<dbReference type="EMBL" id="BLAX01000001">
    <property type="protein sequence ID" value="GET35163.1"/>
    <property type="molecule type" value="Genomic_DNA"/>
</dbReference>
<dbReference type="Gene3D" id="3.20.20.140">
    <property type="entry name" value="Metal-dependent hydrolases"/>
    <property type="match status" value="1"/>
</dbReference>
<feature type="domain" description="Amidohydrolase-related" evidence="8">
    <location>
        <begin position="53"/>
        <end position="364"/>
    </location>
</feature>
<evidence type="ECO:0000313" key="10">
    <source>
        <dbReference type="Proteomes" id="UP000391834"/>
    </source>
</evidence>
<keyword evidence="3 5" id="KW-0378">Hydrolase</keyword>
<dbReference type="GO" id="GO:0006046">
    <property type="term" value="P:N-acetylglucosamine catabolic process"/>
    <property type="evidence" value="ECO:0007669"/>
    <property type="project" value="TreeGrafter"/>
</dbReference>
<keyword evidence="10" id="KW-1185">Reference proteome</keyword>
<comment type="cofactor">
    <cofactor evidence="7">
        <name>a divalent metal cation</name>
        <dbReference type="ChEBI" id="CHEBI:60240"/>
    </cofactor>
    <text evidence="7">Binds 1 divalent metal cation per subunit.</text>
</comment>
<comment type="similarity">
    <text evidence="1 5">Belongs to the metallo-dependent hydrolases superfamily. NagA family.</text>
</comment>
<feature type="binding site" evidence="7">
    <location>
        <position position="127"/>
    </location>
    <ligand>
        <name>Zn(2+)</name>
        <dbReference type="ChEBI" id="CHEBI:29105"/>
    </ligand>
</feature>
<gene>
    <name evidence="9" type="ORF">PbJCM13498_40260</name>
</gene>
<dbReference type="NCBIfam" id="TIGR00221">
    <property type="entry name" value="nagA"/>
    <property type="match status" value="1"/>
</dbReference>
<reference evidence="9 10" key="1">
    <citation type="submission" date="2019-10" db="EMBL/GenBank/DDBJ databases">
        <title>Prolixibacter strains distinguished by the presence of nitrate reductase genes were adept at nitrate-dependent anaerobic corrosion of metallic iron and carbon steel.</title>
        <authorList>
            <person name="Iino T."/>
            <person name="Shono N."/>
            <person name="Ito K."/>
            <person name="Nakamura R."/>
            <person name="Sueoka K."/>
            <person name="Harayama S."/>
            <person name="Ohkuma M."/>
        </authorList>
    </citation>
    <scope>NUCLEOTIDE SEQUENCE [LARGE SCALE GENOMIC DNA]</scope>
    <source>
        <strain evidence="9 10">JCM 13498</strain>
    </source>
</reference>
<accession>A0A5M4B5L0</accession>
<feature type="binding site" evidence="7">
    <location>
        <position position="193"/>
    </location>
    <ligand>
        <name>Zn(2+)</name>
        <dbReference type="ChEBI" id="CHEBI:29105"/>
    </ligand>
</feature>
<evidence type="ECO:0000256" key="5">
    <source>
        <dbReference type="PIRNR" id="PIRNR038994"/>
    </source>
</evidence>
<evidence type="ECO:0000256" key="7">
    <source>
        <dbReference type="PIRSR" id="PIRSR038994-3"/>
    </source>
</evidence>
<dbReference type="SUPFAM" id="SSF51338">
    <property type="entry name" value="Composite domain of metallo-dependent hydrolases"/>
    <property type="match status" value="1"/>
</dbReference>
<dbReference type="Gene3D" id="2.30.40.10">
    <property type="entry name" value="Urease, subunit C, domain 1"/>
    <property type="match status" value="1"/>
</dbReference>
<dbReference type="Pfam" id="PF01979">
    <property type="entry name" value="Amidohydro_1"/>
    <property type="match status" value="1"/>
</dbReference>
<keyword evidence="2 7" id="KW-0479">Metal-binding</keyword>
<organism evidence="9 10">
    <name type="scientific">Prolixibacter bellariivorans</name>
    <dbReference type="NCBI Taxonomy" id="314319"/>
    <lineage>
        <taxon>Bacteria</taxon>
        <taxon>Pseudomonadati</taxon>
        <taxon>Bacteroidota</taxon>
        <taxon>Bacteroidia</taxon>
        <taxon>Marinilabiliales</taxon>
        <taxon>Prolixibacteraceae</taxon>
        <taxon>Prolixibacter</taxon>
    </lineage>
</organism>
<keyword evidence="4 5" id="KW-0119">Carbohydrate metabolism</keyword>
<evidence type="ECO:0000259" key="8">
    <source>
        <dbReference type="Pfam" id="PF01979"/>
    </source>
</evidence>
<protein>
    <submittedName>
        <fullName evidence="9">N-acetylglucosamine-6-phosphate deacetylase</fullName>
    </submittedName>
</protein>
<dbReference type="Proteomes" id="UP000391834">
    <property type="component" value="Unassembled WGS sequence"/>
</dbReference>
<dbReference type="SUPFAM" id="SSF51556">
    <property type="entry name" value="Metallo-dependent hydrolases"/>
    <property type="match status" value="1"/>
</dbReference>
<dbReference type="InterPro" id="IPR011059">
    <property type="entry name" value="Metal-dep_hydrolase_composite"/>
</dbReference>
<name>A0A5M4B5L0_9BACT</name>
<evidence type="ECO:0000313" key="9">
    <source>
        <dbReference type="EMBL" id="GET35163.1"/>
    </source>
</evidence>
<dbReference type="GO" id="GO:0008448">
    <property type="term" value="F:N-acetylglucosamine-6-phosphate deacetylase activity"/>
    <property type="evidence" value="ECO:0007669"/>
    <property type="project" value="InterPro"/>
</dbReference>
<feature type="binding site" evidence="7">
    <location>
        <position position="213"/>
    </location>
    <ligand>
        <name>Zn(2+)</name>
        <dbReference type="ChEBI" id="CHEBI:29105"/>
    </ligand>
</feature>
<dbReference type="InterPro" id="IPR006680">
    <property type="entry name" value="Amidohydro-rel"/>
</dbReference>
<sequence length="374" mass="41682">MMKNYIIKNGRIILKDSILNGFDIVVENNTITDISQDVAVAGNFTIIDAKQAYVSPGFVEVHIHGCGTYGFDILDAGDLERAAGFLKQNGINTFVPTFQYNREVVNDVVRKIQQSDLLADIPGIYIEGPFISKEKKGGISADYIFDFNREGLEQIVGEAGGLLKLMTIAPEKEGSREMTAYLNEHGIVPCYGHSDCELKDVDIPGKYKTNITHLFNAMSGVSHKRSGLAMLPFINHDTFFELNGDGIHLNDETIRMCYSSLNKEKLVMISDAVVSAGLEYGEYTSYNREIVSNEYGVRYKDDNVLMGSNLLVNQILKRFVEQTGAPVCEAVRFVSYNPCQLLGIDHRRGSIEIGKDDDLILLDQELNVIENLKK</sequence>